<evidence type="ECO:0008006" key="4">
    <source>
        <dbReference type="Google" id="ProtNLM"/>
    </source>
</evidence>
<dbReference type="PANTHER" id="PTHR31248:SF28">
    <property type="entry name" value="PROTEIN CYSTEINE-RICH TRANSMEMBRANE MODULE 10"/>
    <property type="match status" value="1"/>
</dbReference>
<dbReference type="PANTHER" id="PTHR31248">
    <property type="entry name" value="DOMAIN PROTEIN, PUTATIVE (AFU_ORTHOLOGUE AFUA_5G04290)-RELATED"/>
    <property type="match status" value="1"/>
</dbReference>
<organism evidence="2 3">
    <name type="scientific">Dorcoceras hygrometricum</name>
    <dbReference type="NCBI Taxonomy" id="472368"/>
    <lineage>
        <taxon>Eukaryota</taxon>
        <taxon>Viridiplantae</taxon>
        <taxon>Streptophyta</taxon>
        <taxon>Embryophyta</taxon>
        <taxon>Tracheophyta</taxon>
        <taxon>Spermatophyta</taxon>
        <taxon>Magnoliopsida</taxon>
        <taxon>eudicotyledons</taxon>
        <taxon>Gunneridae</taxon>
        <taxon>Pentapetalae</taxon>
        <taxon>asterids</taxon>
        <taxon>lamiids</taxon>
        <taxon>Lamiales</taxon>
        <taxon>Gesneriaceae</taxon>
        <taxon>Didymocarpoideae</taxon>
        <taxon>Trichosporeae</taxon>
        <taxon>Loxocarpinae</taxon>
        <taxon>Dorcoceras</taxon>
    </lineage>
</organism>
<accession>A0A2Z7BZ16</accession>
<evidence type="ECO:0000313" key="2">
    <source>
        <dbReference type="EMBL" id="KZV38838.1"/>
    </source>
</evidence>
<name>A0A2Z7BZ16_9LAMI</name>
<protein>
    <recommendedName>
        <fullName evidence="4">Rhodopsin</fullName>
    </recommendedName>
</protein>
<dbReference type="Proteomes" id="UP000250235">
    <property type="component" value="Unassembled WGS sequence"/>
</dbReference>
<feature type="compositionally biased region" description="Low complexity" evidence="1">
    <location>
        <begin position="37"/>
        <end position="55"/>
    </location>
</feature>
<sequence>MSYYNQNQPPVGVPPPQGKLIRIPLCYPQEGYGKDSYPPQGYPAQGYPQQGYPQQGYPPPQYAQQQQSGRTGLMEGWMIKTIKVLRLYLFNIFRCHRSRPESSDYVGRFRSDIYLTCLLVFFDSPIAAERT</sequence>
<gene>
    <name evidence="2" type="ORF">F511_32405</name>
</gene>
<evidence type="ECO:0000313" key="3">
    <source>
        <dbReference type="Proteomes" id="UP000250235"/>
    </source>
</evidence>
<evidence type="ECO:0000256" key="1">
    <source>
        <dbReference type="SAM" id="MobiDB-lite"/>
    </source>
</evidence>
<proteinExistence type="predicted"/>
<dbReference type="EMBL" id="KV001720">
    <property type="protein sequence ID" value="KZV38838.1"/>
    <property type="molecule type" value="Genomic_DNA"/>
</dbReference>
<reference evidence="2 3" key="1">
    <citation type="journal article" date="2015" name="Proc. Natl. Acad. Sci. U.S.A.">
        <title>The resurrection genome of Boea hygrometrica: A blueprint for survival of dehydration.</title>
        <authorList>
            <person name="Xiao L."/>
            <person name="Yang G."/>
            <person name="Zhang L."/>
            <person name="Yang X."/>
            <person name="Zhao S."/>
            <person name="Ji Z."/>
            <person name="Zhou Q."/>
            <person name="Hu M."/>
            <person name="Wang Y."/>
            <person name="Chen M."/>
            <person name="Xu Y."/>
            <person name="Jin H."/>
            <person name="Xiao X."/>
            <person name="Hu G."/>
            <person name="Bao F."/>
            <person name="Hu Y."/>
            <person name="Wan P."/>
            <person name="Li L."/>
            <person name="Deng X."/>
            <person name="Kuang T."/>
            <person name="Xiang C."/>
            <person name="Zhu J.K."/>
            <person name="Oliver M.J."/>
            <person name="He Y."/>
        </authorList>
    </citation>
    <scope>NUCLEOTIDE SEQUENCE [LARGE SCALE GENOMIC DNA]</scope>
    <source>
        <strain evidence="3">cv. XS01</strain>
    </source>
</reference>
<dbReference type="AlphaFoldDB" id="A0A2Z7BZ16"/>
<keyword evidence="3" id="KW-1185">Reference proteome</keyword>
<feature type="region of interest" description="Disordered" evidence="1">
    <location>
        <begin position="31"/>
        <end position="66"/>
    </location>
</feature>